<feature type="signal peptide" evidence="2">
    <location>
        <begin position="1"/>
        <end position="19"/>
    </location>
</feature>
<name>A0A0U3A8X6_RUDPH</name>
<proteinExistence type="evidence at transcript level"/>
<dbReference type="Pfam" id="PF00386">
    <property type="entry name" value="C1q"/>
    <property type="match status" value="1"/>
</dbReference>
<reference evidence="4" key="1">
    <citation type="submission" date="2015-07" db="EMBL/GenBank/DDBJ databases">
        <title>Expression profiles of four C1q domain containing protein (C1qDC) genes from Venerupis philippinarum exposed to the water soluble fraction of No.0 diesel oil.</title>
        <authorList>
            <person name="Zhang L."/>
            <person name="Sun W."/>
            <person name="Jia X."/>
        </authorList>
    </citation>
    <scope>NUCLEOTIDE SEQUENCE</scope>
</reference>
<dbReference type="Gene3D" id="2.60.120.40">
    <property type="match status" value="1"/>
</dbReference>
<keyword evidence="2" id="KW-0732">Signal</keyword>
<organism evidence="4">
    <name type="scientific">Ruditapes philippinarum</name>
    <name type="common">Japanese carpet shell</name>
    <name type="synonym">Venerupis philippinarum</name>
    <dbReference type="NCBI Taxonomy" id="129788"/>
    <lineage>
        <taxon>Eukaryota</taxon>
        <taxon>Metazoa</taxon>
        <taxon>Spiralia</taxon>
        <taxon>Lophotrochozoa</taxon>
        <taxon>Mollusca</taxon>
        <taxon>Bivalvia</taxon>
        <taxon>Autobranchia</taxon>
        <taxon>Heteroconchia</taxon>
        <taxon>Euheterodonta</taxon>
        <taxon>Imparidentia</taxon>
        <taxon>Neoheterodontei</taxon>
        <taxon>Venerida</taxon>
        <taxon>Veneroidea</taxon>
        <taxon>Veneridae</taxon>
        <taxon>Ruditapes</taxon>
    </lineage>
</organism>
<dbReference type="InterPro" id="IPR008983">
    <property type="entry name" value="Tumour_necrosis_fac-like_dom"/>
</dbReference>
<keyword evidence="1" id="KW-0175">Coiled coil</keyword>
<evidence type="ECO:0000256" key="1">
    <source>
        <dbReference type="SAM" id="Coils"/>
    </source>
</evidence>
<sequence length="232" mass="25744">MGIKVTLFFLICGIICSSANIEERVFDLENEVQDQLAENEMMQERLKALELEVSEIVAQEKEDNLIKTRGVSSSNAEIGQTHQLLKRAAGSNRAFHAYRSITSCYDDHEKIVFDTESHDDYHVYDVRDGIFEPPVSGIFVFTWTVVAPLNTKFRTELIIGGRMAGVITTDSDTSSGVGNTGTGLHPATAVVVAQINPGDHCYIRVRHSSNTCVNVYSDSNSVRSTFSGWQLY</sequence>
<evidence type="ECO:0000259" key="3">
    <source>
        <dbReference type="PROSITE" id="PS50871"/>
    </source>
</evidence>
<dbReference type="EMBL" id="KT308153">
    <property type="protein sequence ID" value="ALT31591.1"/>
    <property type="molecule type" value="mRNA"/>
</dbReference>
<dbReference type="AlphaFoldDB" id="A0A0U3A8X6"/>
<dbReference type="SUPFAM" id="SSF49842">
    <property type="entry name" value="TNF-like"/>
    <property type="match status" value="1"/>
</dbReference>
<protein>
    <submittedName>
        <fullName evidence="4">Complement C1q-like protein 1</fullName>
    </submittedName>
</protein>
<evidence type="ECO:0000256" key="2">
    <source>
        <dbReference type="SAM" id="SignalP"/>
    </source>
</evidence>
<feature type="domain" description="C1q" evidence="3">
    <location>
        <begin position="88"/>
        <end position="232"/>
    </location>
</feature>
<feature type="chain" id="PRO_5006835797" evidence="2">
    <location>
        <begin position="20"/>
        <end position="232"/>
    </location>
</feature>
<dbReference type="CDD" id="cd14686">
    <property type="entry name" value="bZIP"/>
    <property type="match status" value="1"/>
</dbReference>
<evidence type="ECO:0000313" key="4">
    <source>
        <dbReference type="EMBL" id="ALT31591.1"/>
    </source>
</evidence>
<dbReference type="InterPro" id="IPR001073">
    <property type="entry name" value="C1q_dom"/>
</dbReference>
<feature type="coiled-coil region" evidence="1">
    <location>
        <begin position="18"/>
        <end position="59"/>
    </location>
</feature>
<accession>A0A0U3A8X6</accession>
<dbReference type="PROSITE" id="PS50871">
    <property type="entry name" value="C1Q"/>
    <property type="match status" value="1"/>
</dbReference>